<feature type="signal peptide" evidence="1">
    <location>
        <begin position="1"/>
        <end position="23"/>
    </location>
</feature>
<accession>A0A4P6KXG5</accession>
<protein>
    <submittedName>
        <fullName evidence="2">DUF4148 domain-containing protein</fullName>
    </submittedName>
</protein>
<proteinExistence type="predicted"/>
<gene>
    <name evidence="2" type="ORF">EWM63_12575</name>
</gene>
<evidence type="ECO:0000313" key="3">
    <source>
        <dbReference type="Proteomes" id="UP000290637"/>
    </source>
</evidence>
<name>A0A4P6KXG5_9BURK</name>
<organism evidence="2 3">
    <name type="scientific">Pseudoduganella lutea</name>
    <dbReference type="NCBI Taxonomy" id="321985"/>
    <lineage>
        <taxon>Bacteria</taxon>
        <taxon>Pseudomonadati</taxon>
        <taxon>Pseudomonadota</taxon>
        <taxon>Betaproteobacteria</taxon>
        <taxon>Burkholderiales</taxon>
        <taxon>Oxalobacteraceae</taxon>
        <taxon>Telluria group</taxon>
        <taxon>Pseudoduganella</taxon>
    </lineage>
</organism>
<sequence>MKTIAIALSAAALFASAHASATAQLTRAQGVAEYSAAIASGHHLVHDGSYAGTFADGLSTRTRDEVRAELRIAQQRGELTVGEQYPFVSSDVSGTGKTRAEVAAELAADRHTNPEMALEGRL</sequence>
<reference evidence="2 3" key="1">
    <citation type="submission" date="2019-02" db="EMBL/GenBank/DDBJ databases">
        <title>Draft Genome Sequences of Six Type Strains of the Genus Massilia.</title>
        <authorList>
            <person name="Miess H."/>
            <person name="Frediansyhah A."/>
            <person name="Gross H."/>
        </authorList>
    </citation>
    <scope>NUCLEOTIDE SEQUENCE [LARGE SCALE GENOMIC DNA]</scope>
    <source>
        <strain evidence="2 3">DSM 17473</strain>
    </source>
</reference>
<keyword evidence="1" id="KW-0732">Signal</keyword>
<keyword evidence="3" id="KW-1185">Reference proteome</keyword>
<dbReference type="KEGG" id="plue:EWM63_12575"/>
<feature type="chain" id="PRO_5020870724" evidence="1">
    <location>
        <begin position="24"/>
        <end position="122"/>
    </location>
</feature>
<dbReference type="AlphaFoldDB" id="A0A4P6KXG5"/>
<dbReference type="OrthoDB" id="8720341at2"/>
<dbReference type="RefSeq" id="WP_130186827.1">
    <property type="nucleotide sequence ID" value="NZ_CP035913.1"/>
</dbReference>
<evidence type="ECO:0000256" key="1">
    <source>
        <dbReference type="SAM" id="SignalP"/>
    </source>
</evidence>
<dbReference type="EMBL" id="CP035913">
    <property type="protein sequence ID" value="QBE63706.1"/>
    <property type="molecule type" value="Genomic_DNA"/>
</dbReference>
<dbReference type="Proteomes" id="UP000290637">
    <property type="component" value="Chromosome"/>
</dbReference>
<evidence type="ECO:0000313" key="2">
    <source>
        <dbReference type="EMBL" id="QBE63706.1"/>
    </source>
</evidence>